<dbReference type="SUPFAM" id="SSF63380">
    <property type="entry name" value="Riboflavin synthase domain-like"/>
    <property type="match status" value="1"/>
</dbReference>
<evidence type="ECO:0000313" key="11">
    <source>
        <dbReference type="EMBL" id="QXQ14350.1"/>
    </source>
</evidence>
<evidence type="ECO:0000256" key="3">
    <source>
        <dbReference type="ARBA" id="ARBA00022714"/>
    </source>
</evidence>
<evidence type="ECO:0000259" key="10">
    <source>
        <dbReference type="PROSITE" id="PS51384"/>
    </source>
</evidence>
<accession>A0ABX8S917</accession>
<keyword evidence="6" id="KW-0560">Oxidoreductase</keyword>
<name>A0ABX8S917_9ACTN</name>
<evidence type="ECO:0000256" key="4">
    <source>
        <dbReference type="ARBA" id="ARBA00022723"/>
    </source>
</evidence>
<dbReference type="Gene3D" id="3.40.50.80">
    <property type="entry name" value="Nucleotide-binding domain of ferredoxin-NADP reductase (FNR) module"/>
    <property type="match status" value="1"/>
</dbReference>
<keyword evidence="4" id="KW-0479">Metal-binding</keyword>
<dbReference type="InterPro" id="IPR039261">
    <property type="entry name" value="FNR_nucleotide-bd"/>
</dbReference>
<dbReference type="RefSeq" id="WP_066466816.1">
    <property type="nucleotide sequence ID" value="NZ_CBCRUZ010000003.1"/>
</dbReference>
<reference evidence="11" key="1">
    <citation type="submission" date="2021-07" db="EMBL/GenBank/DDBJ databases">
        <title>Candidatus Kaistella beijingensis sp. nov. isolated from a municipal wastewater treatment plant is involved in sludge foaming.</title>
        <authorList>
            <person name="Song Y."/>
            <person name="Liu S.-J."/>
        </authorList>
    </citation>
    <scope>NUCLEOTIDE SEQUENCE</scope>
    <source>
        <strain evidence="11">DSM 43998</strain>
    </source>
</reference>
<proteinExistence type="predicted"/>
<evidence type="ECO:0000256" key="7">
    <source>
        <dbReference type="ARBA" id="ARBA00023004"/>
    </source>
</evidence>
<dbReference type="InterPro" id="IPR017938">
    <property type="entry name" value="Riboflavin_synthase-like_b-brl"/>
</dbReference>
<feature type="transmembrane region" description="Helical" evidence="9">
    <location>
        <begin position="44"/>
        <end position="70"/>
    </location>
</feature>
<evidence type="ECO:0000256" key="8">
    <source>
        <dbReference type="ARBA" id="ARBA00023014"/>
    </source>
</evidence>
<feature type="transmembrane region" description="Helical" evidence="9">
    <location>
        <begin position="238"/>
        <end position="258"/>
    </location>
</feature>
<dbReference type="Gene3D" id="2.40.30.10">
    <property type="entry name" value="Translation factors"/>
    <property type="match status" value="1"/>
</dbReference>
<evidence type="ECO:0000256" key="1">
    <source>
        <dbReference type="ARBA" id="ARBA00001974"/>
    </source>
</evidence>
<dbReference type="PANTHER" id="PTHR47354">
    <property type="entry name" value="NADH OXIDOREDUCTASE HCR"/>
    <property type="match status" value="1"/>
</dbReference>
<feature type="transmembrane region" description="Helical" evidence="9">
    <location>
        <begin position="180"/>
        <end position="200"/>
    </location>
</feature>
<dbReference type="SUPFAM" id="SSF52343">
    <property type="entry name" value="Ferredoxin reductase-like, C-terminal NADP-linked domain"/>
    <property type="match status" value="1"/>
</dbReference>
<dbReference type="PRINTS" id="PR00410">
    <property type="entry name" value="PHEHYDRXLASE"/>
</dbReference>
<evidence type="ECO:0000256" key="6">
    <source>
        <dbReference type="ARBA" id="ARBA00023002"/>
    </source>
</evidence>
<protein>
    <recommendedName>
        <fullName evidence="10">FAD-binding FR-type domain-containing protein</fullName>
    </recommendedName>
</protein>
<comment type="cofactor">
    <cofactor evidence="1">
        <name>FAD</name>
        <dbReference type="ChEBI" id="CHEBI:57692"/>
    </cofactor>
</comment>
<feature type="transmembrane region" description="Helical" evidence="9">
    <location>
        <begin position="20"/>
        <end position="38"/>
    </location>
</feature>
<feature type="transmembrane region" description="Helical" evidence="9">
    <location>
        <begin position="149"/>
        <end position="173"/>
    </location>
</feature>
<dbReference type="EMBL" id="CP079105">
    <property type="protein sequence ID" value="QXQ14350.1"/>
    <property type="molecule type" value="Genomic_DNA"/>
</dbReference>
<sequence length="517" mass="55339">MNAVRDLLDLQLGRVSMYRLVTLVLAVLALVSIGYTGVGDLGAGLFTVGGQLITLAVLLVVVTATSWALGRAVGAPAHLESSVITSLLLYFLFLPQTGGADLGWIALAGALAGLSKYLLAWRERHIFNPAAAGAFGSYLVQRLTGQETWFGASWWVASADLLPWVALGAFLVLHRTRRLGLGLVFVIFAGTLVVLGLTHFGQPVGAAVRTALETSPLIFFAGFMVSEPLTLPGRRYQQFVVAAVMAVGYAYPLVVLRLTENPPLFGIGDQWQVAALLIGNLVACAFARRSGIRLHLVSRRHLGGDTHEFRFRSSRPLRFEPGQYAELHVPHAKTDGRGSRRVFSIASVPGADTVSFGLRVPDRASSLKRTLAALERGASVRATGVGGDFVLPRDRRSPVALVAGGIGVTPFLSQLRHAPDRDAVLIYGLPTGAVVPFADELAQCRVVVVAPDEPASLPEAWSWVRADVVTPDTVASVVDDLADRRVYVSGPPAMVDAVAPGLRRRARSVHTDYFSGY</sequence>
<evidence type="ECO:0000256" key="5">
    <source>
        <dbReference type="ARBA" id="ARBA00022827"/>
    </source>
</evidence>
<evidence type="ECO:0000256" key="9">
    <source>
        <dbReference type="SAM" id="Phobius"/>
    </source>
</evidence>
<keyword evidence="9" id="KW-1133">Transmembrane helix</keyword>
<dbReference type="CDD" id="cd00322">
    <property type="entry name" value="FNR_like"/>
    <property type="match status" value="1"/>
</dbReference>
<keyword evidence="3" id="KW-0001">2Fe-2S</keyword>
<keyword evidence="7" id="KW-0408">Iron</keyword>
<keyword evidence="8" id="KW-0411">Iron-sulfur</keyword>
<keyword evidence="5" id="KW-0274">FAD</keyword>
<dbReference type="Pfam" id="PF00175">
    <property type="entry name" value="NAD_binding_1"/>
    <property type="match status" value="1"/>
</dbReference>
<feature type="domain" description="FAD-binding FR-type" evidence="10">
    <location>
        <begin position="289"/>
        <end position="392"/>
    </location>
</feature>
<dbReference type="InterPro" id="IPR001433">
    <property type="entry name" value="OxRdtase_FAD/NAD-bd"/>
</dbReference>
<evidence type="ECO:0000313" key="12">
    <source>
        <dbReference type="Proteomes" id="UP000887023"/>
    </source>
</evidence>
<dbReference type="PANTHER" id="PTHR47354:SF6">
    <property type="entry name" value="NADH OXIDOREDUCTASE HCR"/>
    <property type="match status" value="1"/>
</dbReference>
<dbReference type="PROSITE" id="PS51384">
    <property type="entry name" value="FAD_FR"/>
    <property type="match status" value="1"/>
</dbReference>
<feature type="transmembrane region" description="Helical" evidence="9">
    <location>
        <begin position="270"/>
        <end position="287"/>
    </location>
</feature>
<organism evidence="11 12">
    <name type="scientific">Skermania pinensis</name>
    <dbReference type="NCBI Taxonomy" id="39122"/>
    <lineage>
        <taxon>Bacteria</taxon>
        <taxon>Bacillati</taxon>
        <taxon>Actinomycetota</taxon>
        <taxon>Actinomycetes</taxon>
        <taxon>Mycobacteriales</taxon>
        <taxon>Gordoniaceae</taxon>
        <taxon>Skermania</taxon>
    </lineage>
</organism>
<feature type="transmembrane region" description="Helical" evidence="9">
    <location>
        <begin position="206"/>
        <end position="226"/>
    </location>
</feature>
<dbReference type="InterPro" id="IPR017927">
    <property type="entry name" value="FAD-bd_FR_type"/>
</dbReference>
<keyword evidence="9" id="KW-0472">Membrane</keyword>
<dbReference type="InterPro" id="IPR050415">
    <property type="entry name" value="MRET"/>
</dbReference>
<gene>
    <name evidence="11" type="ORF">KV203_02700</name>
</gene>
<keyword evidence="12" id="KW-1185">Reference proteome</keyword>
<evidence type="ECO:0000256" key="2">
    <source>
        <dbReference type="ARBA" id="ARBA00022630"/>
    </source>
</evidence>
<keyword evidence="2" id="KW-0285">Flavoprotein</keyword>
<dbReference type="Proteomes" id="UP000887023">
    <property type="component" value="Chromosome"/>
</dbReference>
<keyword evidence="9" id="KW-0812">Transmembrane</keyword>